<dbReference type="PANTHER" id="PTHR10075">
    <property type="entry name" value="BASIGIN RELATED"/>
    <property type="match status" value="1"/>
</dbReference>
<dbReference type="OMA" id="WFISAGR"/>
<dbReference type="SMART" id="SM00408">
    <property type="entry name" value="IGc2"/>
    <property type="match status" value="3"/>
</dbReference>
<evidence type="ECO:0000313" key="3">
    <source>
        <dbReference type="Ensembl" id="ENSSTUP00000066221.1"/>
    </source>
</evidence>
<protein>
    <submittedName>
        <fullName evidence="3">Si:ch211-159i8.4</fullName>
    </submittedName>
</protein>
<reference evidence="3" key="2">
    <citation type="submission" date="2025-09" db="UniProtKB">
        <authorList>
            <consortium name="Ensembl"/>
        </authorList>
    </citation>
    <scope>IDENTIFICATION</scope>
</reference>
<evidence type="ECO:0000313" key="4">
    <source>
        <dbReference type="Proteomes" id="UP000472277"/>
    </source>
</evidence>
<dbReference type="Proteomes" id="UP000472277">
    <property type="component" value="Chromosome 13"/>
</dbReference>
<name>A0A674B5W4_SALTR</name>
<dbReference type="InterPro" id="IPR003599">
    <property type="entry name" value="Ig_sub"/>
</dbReference>
<dbReference type="GO" id="GO:0030424">
    <property type="term" value="C:axon"/>
    <property type="evidence" value="ECO:0007669"/>
    <property type="project" value="TreeGrafter"/>
</dbReference>
<feature type="domain" description="Ig-like" evidence="2">
    <location>
        <begin position="32"/>
        <end position="100"/>
    </location>
</feature>
<dbReference type="SMART" id="SM00409">
    <property type="entry name" value="IG"/>
    <property type="match status" value="3"/>
</dbReference>
<dbReference type="GO" id="GO:0005886">
    <property type="term" value="C:plasma membrane"/>
    <property type="evidence" value="ECO:0007669"/>
    <property type="project" value="TreeGrafter"/>
</dbReference>
<dbReference type="PANTHER" id="PTHR10075:SF103">
    <property type="entry name" value="ROUNDABOUT HOMOLOG 4"/>
    <property type="match status" value="1"/>
</dbReference>
<feature type="domain" description="Ig-like" evidence="2">
    <location>
        <begin position="184"/>
        <end position="272"/>
    </location>
</feature>
<dbReference type="InterPro" id="IPR013783">
    <property type="entry name" value="Ig-like_fold"/>
</dbReference>
<evidence type="ECO:0000256" key="1">
    <source>
        <dbReference type="ARBA" id="ARBA00023319"/>
    </source>
</evidence>
<keyword evidence="1" id="KW-0393">Immunoglobulin domain</keyword>
<dbReference type="PROSITE" id="PS50835">
    <property type="entry name" value="IG_LIKE"/>
    <property type="match status" value="3"/>
</dbReference>
<dbReference type="InterPro" id="IPR036179">
    <property type="entry name" value="Ig-like_dom_sf"/>
</dbReference>
<keyword evidence="4" id="KW-1185">Reference proteome</keyword>
<organism evidence="3 4">
    <name type="scientific">Salmo trutta</name>
    <name type="common">Brown trout</name>
    <dbReference type="NCBI Taxonomy" id="8032"/>
    <lineage>
        <taxon>Eukaryota</taxon>
        <taxon>Metazoa</taxon>
        <taxon>Chordata</taxon>
        <taxon>Craniata</taxon>
        <taxon>Vertebrata</taxon>
        <taxon>Euteleostomi</taxon>
        <taxon>Actinopterygii</taxon>
        <taxon>Neopterygii</taxon>
        <taxon>Teleostei</taxon>
        <taxon>Protacanthopterygii</taxon>
        <taxon>Salmoniformes</taxon>
        <taxon>Salmonidae</taxon>
        <taxon>Salmoninae</taxon>
        <taxon>Salmo</taxon>
    </lineage>
</organism>
<dbReference type="GeneTree" id="ENSGT00940000159942"/>
<dbReference type="InterPro" id="IPR003598">
    <property type="entry name" value="Ig_sub2"/>
</dbReference>
<dbReference type="Ensembl" id="ENSSTUT00000070218.1">
    <property type="protein sequence ID" value="ENSSTUP00000066221.1"/>
    <property type="gene ID" value="ENSSTUG00000028948.1"/>
</dbReference>
<accession>A0A674B5W4</accession>
<dbReference type="InterPro" id="IPR013098">
    <property type="entry name" value="Ig_I-set"/>
</dbReference>
<dbReference type="FunFam" id="2.60.40.10:FF:001306">
    <property type="entry name" value="Matrix remodeling associated 5"/>
    <property type="match status" value="1"/>
</dbReference>
<dbReference type="Pfam" id="PF07679">
    <property type="entry name" value="I-set"/>
    <property type="match status" value="3"/>
</dbReference>
<sequence length="284" mass="30750">SITPVFNCYIVIILPLWPIYCLTSLILPHLHTLYCVASGKPQAQISWILPDRTFVRDVGALDRSASLLANGTLRIQSANFSSKGDYRCIASNAAGADTVTFHIHVAALPPTINEEASESIRVTSGENFQVDCVASGLPDPEVSWSLPDGTMINNKDEGDYTCHAKNELGEDEMKVSVKVGPDFPRITSKAQLLLTARLGESAYMTCQAIGEPPPTIVWLSPSNDVITSSSTKYQILDDGTLVIKKVTLADQGKYACVARSSAGDDIKNIKIQVEPREKGEKGLL</sequence>
<evidence type="ECO:0000259" key="2">
    <source>
        <dbReference type="PROSITE" id="PS50835"/>
    </source>
</evidence>
<proteinExistence type="predicted"/>
<dbReference type="InterPro" id="IPR007110">
    <property type="entry name" value="Ig-like_dom"/>
</dbReference>
<dbReference type="GO" id="GO:0007156">
    <property type="term" value="P:homophilic cell adhesion via plasma membrane adhesion molecules"/>
    <property type="evidence" value="ECO:0007669"/>
    <property type="project" value="TreeGrafter"/>
</dbReference>
<dbReference type="AlphaFoldDB" id="A0A674B5W4"/>
<dbReference type="SUPFAM" id="SSF48726">
    <property type="entry name" value="Immunoglobulin"/>
    <property type="match status" value="3"/>
</dbReference>
<feature type="domain" description="Ig-like" evidence="2">
    <location>
        <begin position="110"/>
        <end position="176"/>
    </location>
</feature>
<reference evidence="3" key="1">
    <citation type="submission" date="2025-08" db="UniProtKB">
        <authorList>
            <consortium name="Ensembl"/>
        </authorList>
    </citation>
    <scope>IDENTIFICATION</scope>
</reference>
<dbReference type="GO" id="GO:0007411">
    <property type="term" value="P:axon guidance"/>
    <property type="evidence" value="ECO:0007669"/>
    <property type="project" value="TreeGrafter"/>
</dbReference>
<dbReference type="GO" id="GO:0098632">
    <property type="term" value="F:cell-cell adhesion mediator activity"/>
    <property type="evidence" value="ECO:0007669"/>
    <property type="project" value="TreeGrafter"/>
</dbReference>
<dbReference type="GO" id="GO:0070593">
    <property type="term" value="P:dendrite self-avoidance"/>
    <property type="evidence" value="ECO:0007669"/>
    <property type="project" value="TreeGrafter"/>
</dbReference>
<dbReference type="Gene3D" id="2.60.40.10">
    <property type="entry name" value="Immunoglobulins"/>
    <property type="match status" value="4"/>
</dbReference>